<evidence type="ECO:0000259" key="11">
    <source>
        <dbReference type="PROSITE" id="PS50222"/>
    </source>
</evidence>
<dbReference type="CDD" id="cd05023">
    <property type="entry name" value="S-100A11"/>
    <property type="match status" value="1"/>
</dbReference>
<dbReference type="SMART" id="SM01394">
    <property type="entry name" value="S_100"/>
    <property type="match status" value="2"/>
</dbReference>
<comment type="subunit">
    <text evidence="2">Homodimer; disulfide-linked.</text>
</comment>
<feature type="compositionally biased region" description="Acidic residues" evidence="10">
    <location>
        <begin position="601"/>
        <end position="613"/>
    </location>
</feature>
<dbReference type="GO" id="GO:0048306">
    <property type="term" value="F:calcium-dependent protein binding"/>
    <property type="evidence" value="ECO:0007669"/>
    <property type="project" value="InterPro"/>
</dbReference>
<feature type="compositionally biased region" description="Basic and acidic residues" evidence="10">
    <location>
        <begin position="675"/>
        <end position="684"/>
    </location>
</feature>
<dbReference type="AlphaFoldDB" id="S7Q085"/>
<dbReference type="PANTHER" id="PTHR47612">
    <property type="entry name" value="TRICHOHYALIN-LIKE PROTEIN 1"/>
    <property type="match status" value="1"/>
</dbReference>
<feature type="domain" description="EF-hand" evidence="11">
    <location>
        <begin position="774"/>
        <end position="809"/>
    </location>
</feature>
<evidence type="ECO:0000313" key="13">
    <source>
        <dbReference type="Proteomes" id="UP000052978"/>
    </source>
</evidence>
<feature type="compositionally biased region" description="Basic and acidic residues" evidence="10">
    <location>
        <begin position="425"/>
        <end position="434"/>
    </location>
</feature>
<evidence type="ECO:0000256" key="4">
    <source>
        <dbReference type="ARBA" id="ARBA00022723"/>
    </source>
</evidence>
<protein>
    <recommendedName>
        <fullName evidence="3">Protein S100-A11</fullName>
    </recommendedName>
    <alternativeName>
        <fullName evidence="8">Calgizzarin</fullName>
    </alternativeName>
    <alternativeName>
        <fullName evidence="9">S100 calcium-binding protein A11</fullName>
    </alternativeName>
</protein>
<dbReference type="CDD" id="cd00213">
    <property type="entry name" value="S-100"/>
    <property type="match status" value="1"/>
</dbReference>
<feature type="compositionally biased region" description="Basic and acidic residues" evidence="10">
    <location>
        <begin position="145"/>
        <end position="181"/>
    </location>
</feature>
<evidence type="ECO:0000256" key="10">
    <source>
        <dbReference type="SAM" id="MobiDB-lite"/>
    </source>
</evidence>
<evidence type="ECO:0000256" key="5">
    <source>
        <dbReference type="ARBA" id="ARBA00022737"/>
    </source>
</evidence>
<feature type="compositionally biased region" description="Basic and acidic residues" evidence="10">
    <location>
        <begin position="265"/>
        <end position="287"/>
    </location>
</feature>
<feature type="region of interest" description="Disordered" evidence="10">
    <location>
        <begin position="95"/>
        <end position="692"/>
    </location>
</feature>
<dbReference type="InterPro" id="IPR018247">
    <property type="entry name" value="EF_Hand_1_Ca_BS"/>
</dbReference>
<feature type="compositionally biased region" description="Polar residues" evidence="10">
    <location>
        <begin position="183"/>
        <end position="193"/>
    </location>
</feature>
<feature type="compositionally biased region" description="Polar residues" evidence="10">
    <location>
        <begin position="254"/>
        <end position="264"/>
    </location>
</feature>
<dbReference type="InterPro" id="IPR011992">
    <property type="entry name" value="EF-hand-dom_pair"/>
</dbReference>
<feature type="compositionally biased region" description="Polar residues" evidence="10">
    <location>
        <begin position="574"/>
        <end position="597"/>
    </location>
</feature>
<evidence type="ECO:0000313" key="12">
    <source>
        <dbReference type="EMBL" id="EPQ16673.1"/>
    </source>
</evidence>
<dbReference type="PROSITE" id="PS50222">
    <property type="entry name" value="EF_HAND_2"/>
    <property type="match status" value="1"/>
</dbReference>
<dbReference type="InterPro" id="IPR034325">
    <property type="entry name" value="S-100_dom"/>
</dbReference>
<keyword evidence="5" id="KW-0677">Repeat</keyword>
<name>S7Q085_MYOBR</name>
<dbReference type="eggNOG" id="ENOG502RU01">
    <property type="taxonomic scope" value="Eukaryota"/>
</dbReference>
<reference evidence="12 13" key="1">
    <citation type="journal article" date="2013" name="Nat. Commun.">
        <title>Genome analysis reveals insights into physiology and longevity of the Brandt's bat Myotis brandtii.</title>
        <authorList>
            <person name="Seim I."/>
            <person name="Fang X."/>
            <person name="Xiong Z."/>
            <person name="Lobanov A.V."/>
            <person name="Huang Z."/>
            <person name="Ma S."/>
            <person name="Feng Y."/>
            <person name="Turanov A.A."/>
            <person name="Zhu Y."/>
            <person name="Lenz T.L."/>
            <person name="Gerashchenko M.V."/>
            <person name="Fan D."/>
            <person name="Hee Yim S."/>
            <person name="Yao X."/>
            <person name="Jordan D."/>
            <person name="Xiong Y."/>
            <person name="Ma Y."/>
            <person name="Lyapunov A.N."/>
            <person name="Chen G."/>
            <person name="Kulakova O.I."/>
            <person name="Sun Y."/>
            <person name="Lee S.G."/>
            <person name="Bronson R.T."/>
            <person name="Moskalev A.A."/>
            <person name="Sunyaev S.R."/>
            <person name="Zhang G."/>
            <person name="Krogh A."/>
            <person name="Wang J."/>
            <person name="Gladyshev V.N."/>
        </authorList>
    </citation>
    <scope>NUCLEOTIDE SEQUENCE [LARGE SCALE GENOMIC DNA]</scope>
</reference>
<dbReference type="InterPro" id="IPR028482">
    <property type="entry name" value="S100A11"/>
</dbReference>
<dbReference type="PROSITE" id="PS00303">
    <property type="entry name" value="S100_CABP"/>
    <property type="match status" value="1"/>
</dbReference>
<feature type="compositionally biased region" description="Basic and acidic residues" evidence="10">
    <location>
        <begin position="98"/>
        <end position="108"/>
    </location>
</feature>
<evidence type="ECO:0000256" key="6">
    <source>
        <dbReference type="ARBA" id="ARBA00022837"/>
    </source>
</evidence>
<dbReference type="InterPro" id="IPR002048">
    <property type="entry name" value="EF_hand_dom"/>
</dbReference>
<feature type="compositionally biased region" description="Basic and acidic residues" evidence="10">
    <location>
        <begin position="219"/>
        <end position="248"/>
    </location>
</feature>
<feature type="compositionally biased region" description="Polar residues" evidence="10">
    <location>
        <begin position="205"/>
        <end position="216"/>
    </location>
</feature>
<evidence type="ECO:0000256" key="8">
    <source>
        <dbReference type="ARBA" id="ARBA00030085"/>
    </source>
</evidence>
<dbReference type="Gene3D" id="1.10.238.10">
    <property type="entry name" value="EF-hand"/>
    <property type="match status" value="2"/>
</dbReference>
<dbReference type="InterPro" id="IPR042937">
    <property type="entry name" value="TCHHL1"/>
</dbReference>
<feature type="compositionally biased region" description="Basic and acidic residues" evidence="10">
    <location>
        <begin position="643"/>
        <end position="652"/>
    </location>
</feature>
<dbReference type="SUPFAM" id="SSF47473">
    <property type="entry name" value="EF-hand"/>
    <property type="match status" value="2"/>
</dbReference>
<keyword evidence="4" id="KW-0479">Metal-binding</keyword>
<dbReference type="Pfam" id="PF01023">
    <property type="entry name" value="S_100"/>
    <property type="match status" value="2"/>
</dbReference>
<feature type="compositionally biased region" description="Basic and acidic residues" evidence="10">
    <location>
        <begin position="309"/>
        <end position="319"/>
    </location>
</feature>
<dbReference type="PROSITE" id="PS00018">
    <property type="entry name" value="EF_HAND_1"/>
    <property type="match status" value="1"/>
</dbReference>
<comment type="function">
    <text evidence="1">Facilitates the differentiation and the cornification of keratinocytes.</text>
</comment>
<dbReference type="GO" id="GO:0005509">
    <property type="term" value="F:calcium ion binding"/>
    <property type="evidence" value="ECO:0007669"/>
    <property type="project" value="InterPro"/>
</dbReference>
<evidence type="ECO:0000256" key="3">
    <source>
        <dbReference type="ARBA" id="ARBA00018064"/>
    </source>
</evidence>
<feature type="compositionally biased region" description="Polar residues" evidence="10">
    <location>
        <begin position="551"/>
        <end position="567"/>
    </location>
</feature>
<dbReference type="GO" id="GO:0046914">
    <property type="term" value="F:transition metal ion binding"/>
    <property type="evidence" value="ECO:0007669"/>
    <property type="project" value="InterPro"/>
</dbReference>
<dbReference type="InterPro" id="IPR013787">
    <property type="entry name" value="S100_Ca-bd_sub"/>
</dbReference>
<sequence length="821" mass="90218">MPRLLRDVLCVIETFHKYAREDGDEATLTCRELKRLIQGEFEDILQPRVIHAVERNLNLLTIDSDGTIGFDEFVLTIFNLLNLHYLDIQSLLNSEPRQGSKPEEKPDDMNLQATSRTGQPTEATPPTQDKLVLPLGIVSSAQLSPEERGYNRVEPQGDTKTHKLPGEASGHNDPKNQHLEGDGQSQEVTQGVASTGDKGAENETNKPTAGSEQKGSPTKGEEGQDKEIPKEEDKPAREQSDTKTRDQIGEQEENLGTQSSPSEETTQRPPEDQRVAAEKVVKEHSHAQEQPLQGKDKLSSEGTDLPEQTDSKDDRRTAETQEPGNNAGRTPPETKNAAEPEGDGRTPETQEPPAQEKEHETNNLSVHDDSRNVSGTPDVRTEKKEGRGPEAHEIVGREESERKSQPPALEEEAQDGKYPGWELQESAKERDAGEGSKTQELSSEGGDENHPEIEAAVTPGEEARHAEEGTAEALVSSKNAPTAGARERIGELSPLENKSGGENKRVTKTQDKLVKAEDASQGEDQEPTVTQKDKGSSETSNSLTPEDGDSSSETSDPPMQGDPQSQVDSHEESVQGSHNNNPDTQKQVALGEQNRTQEAVGGEEEQLTEEQEPPEGKEHKIQGSGTKGPGPAVEPSEPPEAQTHLETEKLLTLEEEDKSPQELAGEQNPVPESGLEEKTQRNEESYSAESSTVYSSPLYKYLQEILQQTDLTKEENQNQAAKMSSPTETERCIESLIAVFQRYAGKDSNSFTLSKTEFLTFMNTELAAFTKNQKDPGVLDRMMKKLDLNSDGQLDFQEFLNLVGGLALACHDTFKRSQKFV</sequence>
<dbReference type="PANTHER" id="PTHR47612:SF1">
    <property type="entry name" value="TRICHOHYALIN-LIKE PROTEIN 1"/>
    <property type="match status" value="1"/>
</dbReference>
<accession>S7Q085</accession>
<evidence type="ECO:0000256" key="7">
    <source>
        <dbReference type="ARBA" id="ARBA00023157"/>
    </source>
</evidence>
<keyword evidence="13" id="KW-1185">Reference proteome</keyword>
<dbReference type="EMBL" id="KE164279">
    <property type="protein sequence ID" value="EPQ16673.1"/>
    <property type="molecule type" value="Genomic_DNA"/>
</dbReference>
<feature type="compositionally biased region" description="Basic and acidic residues" evidence="10">
    <location>
        <begin position="499"/>
        <end position="518"/>
    </location>
</feature>
<dbReference type="Proteomes" id="UP000052978">
    <property type="component" value="Unassembled WGS sequence"/>
</dbReference>
<feature type="compositionally biased region" description="Polar residues" evidence="10">
    <location>
        <begin position="111"/>
        <end position="127"/>
    </location>
</feature>
<dbReference type="InterPro" id="IPR001751">
    <property type="entry name" value="S100/CaBP7/8-like_CS"/>
</dbReference>
<dbReference type="SMART" id="SM00054">
    <property type="entry name" value="EFh"/>
    <property type="match status" value="2"/>
</dbReference>
<feature type="compositionally biased region" description="Basic and acidic residues" evidence="10">
    <location>
        <begin position="379"/>
        <end position="404"/>
    </location>
</feature>
<feature type="compositionally biased region" description="Basic and acidic residues" evidence="10">
    <location>
        <begin position="336"/>
        <end position="371"/>
    </location>
</feature>
<keyword evidence="7" id="KW-1015">Disulfide bond</keyword>
<organism evidence="12 13">
    <name type="scientific">Myotis brandtii</name>
    <name type="common">Brandt's bat</name>
    <dbReference type="NCBI Taxonomy" id="109478"/>
    <lineage>
        <taxon>Eukaryota</taxon>
        <taxon>Metazoa</taxon>
        <taxon>Chordata</taxon>
        <taxon>Craniata</taxon>
        <taxon>Vertebrata</taxon>
        <taxon>Euteleostomi</taxon>
        <taxon>Mammalia</taxon>
        <taxon>Eutheria</taxon>
        <taxon>Laurasiatheria</taxon>
        <taxon>Chiroptera</taxon>
        <taxon>Yangochiroptera</taxon>
        <taxon>Vespertilionidae</taxon>
        <taxon>Myotis</taxon>
    </lineage>
</organism>
<evidence type="ECO:0000256" key="9">
    <source>
        <dbReference type="ARBA" id="ARBA00032652"/>
    </source>
</evidence>
<dbReference type="GO" id="GO:0042127">
    <property type="term" value="P:regulation of cell population proliferation"/>
    <property type="evidence" value="ECO:0007669"/>
    <property type="project" value="InterPro"/>
</dbReference>
<gene>
    <name evidence="12" type="ORF">D623_10008058</name>
</gene>
<keyword evidence="6" id="KW-0106">Calcium</keyword>
<proteinExistence type="predicted"/>
<evidence type="ECO:0000256" key="2">
    <source>
        <dbReference type="ARBA" id="ARBA00011748"/>
    </source>
</evidence>
<evidence type="ECO:0000256" key="1">
    <source>
        <dbReference type="ARBA" id="ARBA00003902"/>
    </source>
</evidence>